<organism evidence="4">
    <name type="scientific">Thermofilum pendens</name>
    <dbReference type="NCBI Taxonomy" id="2269"/>
    <lineage>
        <taxon>Archaea</taxon>
        <taxon>Thermoproteota</taxon>
        <taxon>Thermoprotei</taxon>
        <taxon>Thermofilales</taxon>
        <taxon>Thermofilaceae</taxon>
        <taxon>Thermofilum</taxon>
    </lineage>
</organism>
<dbReference type="EMBL" id="DRZM01000162">
    <property type="protein sequence ID" value="HHP05199.1"/>
    <property type="molecule type" value="Genomic_DNA"/>
</dbReference>
<feature type="binding site" evidence="2">
    <location>
        <position position="11"/>
    </location>
    <ligand>
        <name>Zn(2+)</name>
        <dbReference type="ChEBI" id="CHEBI:29105"/>
    </ligand>
</feature>
<dbReference type="PANTHER" id="PTHR40704:SF1">
    <property type="entry name" value="TRANSCRIPTION ELONGATION FACTOR SPT4"/>
    <property type="match status" value="1"/>
</dbReference>
<gene>
    <name evidence="2" type="primary">spt4</name>
    <name evidence="5" type="ORF">ENM88_05570</name>
    <name evidence="4" type="ORF">ENP77_03435</name>
</gene>
<dbReference type="InterPro" id="IPR029040">
    <property type="entry name" value="RPABC4/Spt4"/>
</dbReference>
<evidence type="ECO:0000313" key="4">
    <source>
        <dbReference type="EMBL" id="HEB48829.1"/>
    </source>
</evidence>
<sequence>MSRRKLPFKACVKCKLLVDEDVDMCPNCGSREFTDNWEGVIVVLNPSSEAARILGIQRKGMYALKAR</sequence>
<dbReference type="PANTHER" id="PTHR40704">
    <property type="entry name" value="TRANSCRIPTION ELONGATION FACTOR SPT4"/>
    <property type="match status" value="1"/>
</dbReference>
<comment type="similarity">
    <text evidence="2">Belongs to the archaeal Spt4 family.</text>
</comment>
<dbReference type="GO" id="GO:0000428">
    <property type="term" value="C:DNA-directed RNA polymerase complex"/>
    <property type="evidence" value="ECO:0007669"/>
    <property type="project" value="UniProtKB-KW"/>
</dbReference>
<dbReference type="HAMAP" id="MF_00949">
    <property type="entry name" value="Spt4_arch"/>
    <property type="match status" value="1"/>
</dbReference>
<dbReference type="NCBIfam" id="NF041664">
    <property type="entry name" value="RNAP_arch_Epp"/>
    <property type="match status" value="1"/>
</dbReference>
<dbReference type="AlphaFoldDB" id="A0A7C1P033"/>
<dbReference type="InterPro" id="IPR022800">
    <property type="entry name" value="Spt4/RpoE2_Znf"/>
</dbReference>
<dbReference type="SMART" id="SM01389">
    <property type="entry name" value="Spt4"/>
    <property type="match status" value="1"/>
</dbReference>
<name>A0A7C1P033_THEPE</name>
<comment type="function">
    <text evidence="2">Stimulates transcription elongation.</text>
</comment>
<dbReference type="Pfam" id="PF06093">
    <property type="entry name" value="Spt4"/>
    <property type="match status" value="1"/>
</dbReference>
<dbReference type="EMBL" id="DSKP01000120">
    <property type="protein sequence ID" value="HEB48829.1"/>
    <property type="molecule type" value="Genomic_DNA"/>
</dbReference>
<dbReference type="GO" id="GO:0008270">
    <property type="term" value="F:zinc ion binding"/>
    <property type="evidence" value="ECO:0007669"/>
    <property type="project" value="UniProtKB-UniRule"/>
</dbReference>
<feature type="binding site" evidence="2">
    <location>
        <position position="28"/>
    </location>
    <ligand>
        <name>Zn(2+)</name>
        <dbReference type="ChEBI" id="CHEBI:29105"/>
    </ligand>
</feature>
<dbReference type="InterPro" id="IPR007178">
    <property type="entry name" value="Spt4_arch"/>
</dbReference>
<dbReference type="GO" id="GO:0006355">
    <property type="term" value="P:regulation of DNA-templated transcription"/>
    <property type="evidence" value="ECO:0007669"/>
    <property type="project" value="UniProtKB-UniRule"/>
</dbReference>
<accession>A0A7C1P033</accession>
<dbReference type="SUPFAM" id="SSF63393">
    <property type="entry name" value="RNA polymerase subunits"/>
    <property type="match status" value="1"/>
</dbReference>
<protein>
    <recommendedName>
        <fullName evidence="2">Transcription elongation factor Spt4</fullName>
    </recommendedName>
</protein>
<comment type="subunit">
    <text evidence="2">Heterodimer composed of Spt4 and Spt5.</text>
</comment>
<keyword evidence="2" id="KW-0862">Zinc</keyword>
<feature type="binding site" evidence="2">
    <location>
        <position position="25"/>
    </location>
    <ligand>
        <name>Zn(2+)</name>
        <dbReference type="ChEBI" id="CHEBI:29105"/>
    </ligand>
</feature>
<feature type="domain" description="Spt4/RpoE2 zinc finger" evidence="3">
    <location>
        <begin position="8"/>
        <end position="67"/>
    </location>
</feature>
<dbReference type="InterPro" id="IPR038589">
    <property type="entry name" value="Spt4_dom_sf"/>
</dbReference>
<evidence type="ECO:0000313" key="5">
    <source>
        <dbReference type="EMBL" id="HHP05199.1"/>
    </source>
</evidence>
<feature type="binding site" evidence="2">
    <location>
        <position position="14"/>
    </location>
    <ligand>
        <name>Zn(2+)</name>
        <dbReference type="ChEBI" id="CHEBI:29105"/>
    </ligand>
</feature>
<dbReference type="Gene3D" id="2.20.28.90">
    <property type="match status" value="1"/>
</dbReference>
<evidence type="ECO:0000256" key="2">
    <source>
        <dbReference type="HAMAP-Rule" id="MF_00949"/>
    </source>
</evidence>
<reference evidence="4" key="1">
    <citation type="journal article" date="2020" name="mSystems">
        <title>Genome- and Community-Level Interaction Insights into Carbon Utilization and Element Cycling Functions of Hydrothermarchaeota in Hydrothermal Sediment.</title>
        <authorList>
            <person name="Zhou Z."/>
            <person name="Liu Y."/>
            <person name="Xu W."/>
            <person name="Pan J."/>
            <person name="Luo Z.H."/>
            <person name="Li M."/>
        </authorList>
    </citation>
    <scope>NUCLEOTIDE SEQUENCE [LARGE SCALE GENOMIC DNA]</scope>
    <source>
        <strain evidence="5">SpSt-1125</strain>
        <strain evidence="4">SpSt-25</strain>
    </source>
</reference>
<keyword evidence="4" id="KW-0240">DNA-directed RNA polymerase</keyword>
<keyword evidence="2" id="KW-0805">Transcription regulation</keyword>
<evidence type="ECO:0000256" key="1">
    <source>
        <dbReference type="ARBA" id="ARBA00023163"/>
    </source>
</evidence>
<keyword evidence="1 2" id="KW-0804">Transcription</keyword>
<keyword evidence="2" id="KW-0479">Metal-binding</keyword>
<proteinExistence type="inferred from homology"/>
<comment type="caution">
    <text evidence="4">The sequence shown here is derived from an EMBL/GenBank/DDBJ whole genome shotgun (WGS) entry which is preliminary data.</text>
</comment>
<evidence type="ECO:0000259" key="3">
    <source>
        <dbReference type="SMART" id="SM01389"/>
    </source>
</evidence>